<accession>I7ML73</accession>
<proteinExistence type="predicted"/>
<dbReference type="GeneID" id="7825243"/>
<dbReference type="KEGG" id="tet:TTHERM_00149130"/>
<dbReference type="RefSeq" id="XP_001021548.1">
    <property type="nucleotide sequence ID" value="XM_001021548.3"/>
</dbReference>
<evidence type="ECO:0000256" key="1">
    <source>
        <dbReference type="SAM" id="MobiDB-lite"/>
    </source>
</evidence>
<organism evidence="2 3">
    <name type="scientific">Tetrahymena thermophila (strain SB210)</name>
    <dbReference type="NCBI Taxonomy" id="312017"/>
    <lineage>
        <taxon>Eukaryota</taxon>
        <taxon>Sar</taxon>
        <taxon>Alveolata</taxon>
        <taxon>Ciliophora</taxon>
        <taxon>Intramacronucleata</taxon>
        <taxon>Oligohymenophorea</taxon>
        <taxon>Hymenostomatida</taxon>
        <taxon>Tetrahymenina</taxon>
        <taxon>Tetrahymenidae</taxon>
        <taxon>Tetrahymena</taxon>
    </lineage>
</organism>
<dbReference type="HOGENOM" id="CLU_1726005_0_0_1"/>
<gene>
    <name evidence="2" type="ORF">TTHERM_00149130</name>
</gene>
<dbReference type="AlphaFoldDB" id="I7ML73"/>
<dbReference type="InParanoid" id="I7ML73"/>
<dbReference type="EMBL" id="GG662603">
    <property type="protein sequence ID" value="EAS01303.1"/>
    <property type="molecule type" value="Genomic_DNA"/>
</dbReference>
<reference evidence="3" key="1">
    <citation type="journal article" date="2006" name="PLoS Biol.">
        <title>Macronuclear genome sequence of the ciliate Tetrahymena thermophila, a model eukaryote.</title>
        <authorList>
            <person name="Eisen J.A."/>
            <person name="Coyne R.S."/>
            <person name="Wu M."/>
            <person name="Wu D."/>
            <person name="Thiagarajan M."/>
            <person name="Wortman J.R."/>
            <person name="Badger J.H."/>
            <person name="Ren Q."/>
            <person name="Amedeo P."/>
            <person name="Jones K.M."/>
            <person name="Tallon L.J."/>
            <person name="Delcher A.L."/>
            <person name="Salzberg S.L."/>
            <person name="Silva J.C."/>
            <person name="Haas B.J."/>
            <person name="Majoros W.H."/>
            <person name="Farzad M."/>
            <person name="Carlton J.M."/>
            <person name="Smith R.K. Jr."/>
            <person name="Garg J."/>
            <person name="Pearlman R.E."/>
            <person name="Karrer K.M."/>
            <person name="Sun L."/>
            <person name="Manning G."/>
            <person name="Elde N.C."/>
            <person name="Turkewitz A.P."/>
            <person name="Asai D.J."/>
            <person name="Wilkes D.E."/>
            <person name="Wang Y."/>
            <person name="Cai H."/>
            <person name="Collins K."/>
            <person name="Stewart B.A."/>
            <person name="Lee S.R."/>
            <person name="Wilamowska K."/>
            <person name="Weinberg Z."/>
            <person name="Ruzzo W.L."/>
            <person name="Wloga D."/>
            <person name="Gaertig J."/>
            <person name="Frankel J."/>
            <person name="Tsao C.-C."/>
            <person name="Gorovsky M.A."/>
            <person name="Keeling P.J."/>
            <person name="Waller R.F."/>
            <person name="Patron N.J."/>
            <person name="Cherry J.M."/>
            <person name="Stover N.A."/>
            <person name="Krieger C.J."/>
            <person name="del Toro C."/>
            <person name="Ryder H.F."/>
            <person name="Williamson S.C."/>
            <person name="Barbeau R.A."/>
            <person name="Hamilton E.P."/>
            <person name="Orias E."/>
        </authorList>
    </citation>
    <scope>NUCLEOTIDE SEQUENCE [LARGE SCALE GENOMIC DNA]</scope>
    <source>
        <strain evidence="3">SB210</strain>
    </source>
</reference>
<evidence type="ECO:0000313" key="3">
    <source>
        <dbReference type="Proteomes" id="UP000009168"/>
    </source>
</evidence>
<keyword evidence="3" id="KW-1185">Reference proteome</keyword>
<feature type="region of interest" description="Disordered" evidence="1">
    <location>
        <begin position="1"/>
        <end position="30"/>
    </location>
</feature>
<protein>
    <submittedName>
        <fullName evidence="2">Uncharacterized protein</fullName>
    </submittedName>
</protein>
<sequence length="152" mass="17539">MGCAQSTKQNKYQSNKKQNKQQKNVSKPQNITQEFVQKAKIQGISVEKVLIVDPTPSELPTREHKNKTFSHPNLLQNIEILHKHMYPKLKPLSCNSLFKNRQNLGLCVHDQRSTIASLQPHKSGAYFNDCYQTKEFIEEPNPRKDILQIPNC</sequence>
<dbReference type="Proteomes" id="UP000009168">
    <property type="component" value="Unassembled WGS sequence"/>
</dbReference>
<name>I7ML73_TETTS</name>
<evidence type="ECO:0000313" key="2">
    <source>
        <dbReference type="EMBL" id="EAS01303.1"/>
    </source>
</evidence>